<reference evidence="1 2" key="1">
    <citation type="submission" date="2019-10" db="EMBL/GenBank/DDBJ databases">
        <authorList>
            <person name="Karimi E."/>
        </authorList>
    </citation>
    <scope>NUCLEOTIDE SEQUENCE [LARGE SCALE GENOMIC DNA]</scope>
    <source>
        <strain evidence="1">Maribacter sp. 151</strain>
    </source>
</reference>
<evidence type="ECO:0000313" key="1">
    <source>
        <dbReference type="EMBL" id="VXB88941.1"/>
    </source>
</evidence>
<dbReference type="AlphaFoldDB" id="A0A653U5G6"/>
<name>A0A653U5G6_9FLAO</name>
<gene>
    <name evidence="1" type="ORF">MARI151_50020</name>
</gene>
<dbReference type="Proteomes" id="UP000430202">
    <property type="component" value="Unassembled WGS sequence"/>
</dbReference>
<evidence type="ECO:0000313" key="2">
    <source>
        <dbReference type="Proteomes" id="UP000430202"/>
    </source>
</evidence>
<proteinExistence type="predicted"/>
<organism evidence="1 2">
    <name type="scientific">Maribacter litoralis</name>
    <dbReference type="NCBI Taxonomy" id="2059726"/>
    <lineage>
        <taxon>Bacteria</taxon>
        <taxon>Pseudomonadati</taxon>
        <taxon>Bacteroidota</taxon>
        <taxon>Flavobacteriia</taxon>
        <taxon>Flavobacteriales</taxon>
        <taxon>Flavobacteriaceae</taxon>
        <taxon>Maribacter</taxon>
    </lineage>
</organism>
<sequence>MTKFLIRTQNPCFVLKCPSQKIIKLLLCKALFNQYNNNEKLPIKK</sequence>
<accession>A0A653U5G6</accession>
<dbReference type="EMBL" id="CABWLR010000005">
    <property type="protein sequence ID" value="VXB88941.1"/>
    <property type="molecule type" value="Genomic_DNA"/>
</dbReference>
<keyword evidence="2" id="KW-1185">Reference proteome</keyword>
<protein>
    <submittedName>
        <fullName evidence="1">Uncharacterized protein</fullName>
    </submittedName>
</protein>